<feature type="binding site" evidence="17">
    <location>
        <position position="8"/>
    </location>
    <ligand>
        <name>[4Fe-4S] cluster</name>
        <dbReference type="ChEBI" id="CHEBI:49883"/>
    </ligand>
</feature>
<keyword evidence="10 17" id="KW-0560">Oxidoreductase</keyword>
<keyword evidence="13 17" id="KW-1015">Disulfide bond</keyword>
<keyword evidence="14 17" id="KW-0676">Redox-active center</keyword>
<evidence type="ECO:0000256" key="2">
    <source>
        <dbReference type="ARBA" id="ARBA00004691"/>
    </source>
</evidence>
<evidence type="ECO:0000256" key="12">
    <source>
        <dbReference type="ARBA" id="ARBA00023014"/>
    </source>
</evidence>
<dbReference type="HAMAP" id="MF_02089">
    <property type="entry name" value="QueH"/>
    <property type="match status" value="1"/>
</dbReference>
<evidence type="ECO:0000256" key="15">
    <source>
        <dbReference type="ARBA" id="ARBA00031446"/>
    </source>
</evidence>
<name>A0A444JDS9_9BACT</name>
<dbReference type="Pfam" id="PF02677">
    <property type="entry name" value="QueH"/>
    <property type="match status" value="1"/>
</dbReference>
<feature type="disulfide bond" description="Redox-active" evidence="17">
    <location>
        <begin position="163"/>
        <end position="165"/>
    </location>
</feature>
<evidence type="ECO:0000256" key="5">
    <source>
        <dbReference type="ARBA" id="ARBA00016895"/>
    </source>
</evidence>
<feature type="binding site" evidence="17">
    <location>
        <position position="9"/>
    </location>
    <ligand>
        <name>[4Fe-4S] cluster</name>
        <dbReference type="ChEBI" id="CHEBI:49883"/>
    </ligand>
</feature>
<evidence type="ECO:0000256" key="10">
    <source>
        <dbReference type="ARBA" id="ARBA00023002"/>
    </source>
</evidence>
<evidence type="ECO:0000256" key="3">
    <source>
        <dbReference type="ARBA" id="ARBA00008207"/>
    </source>
</evidence>
<feature type="binding site" evidence="17">
    <location>
        <position position="83"/>
    </location>
    <ligand>
        <name>[4Fe-4S] cluster</name>
        <dbReference type="ChEBI" id="CHEBI:49883"/>
    </ligand>
</feature>
<accession>A0A444JDS9</accession>
<protein>
    <recommendedName>
        <fullName evidence="5 17">Epoxyqueuosine reductase QueH</fullName>
        <ecNumber evidence="4 17">1.17.99.6</ecNumber>
    </recommendedName>
    <alternativeName>
        <fullName evidence="15 17">Queuosine biosynthesis protein QueH</fullName>
    </alternativeName>
</protein>
<keyword evidence="11 17" id="KW-0408">Iron</keyword>
<feature type="binding site" evidence="17">
    <location>
        <position position="86"/>
    </location>
    <ligand>
        <name>[4Fe-4S] cluster</name>
        <dbReference type="ChEBI" id="CHEBI:49883"/>
    </ligand>
</feature>
<dbReference type="PANTHER" id="PTHR36701">
    <property type="entry name" value="EPOXYQUEUOSINE REDUCTASE QUEH"/>
    <property type="match status" value="1"/>
</dbReference>
<evidence type="ECO:0000256" key="9">
    <source>
        <dbReference type="ARBA" id="ARBA00022785"/>
    </source>
</evidence>
<comment type="function">
    <text evidence="1 17">Catalyzes the conversion of epoxyqueuosine (oQ) to queuosine (Q), which is a hypermodified base found in the wobble positions of tRNA(Asp), tRNA(Asn), tRNA(His) and tRNA(Tyr).</text>
</comment>
<dbReference type="PANTHER" id="PTHR36701:SF1">
    <property type="entry name" value="EPOXYQUEUOSINE REDUCTASE QUEH"/>
    <property type="match status" value="1"/>
</dbReference>
<sequence length="184" mass="21830">MRILLHVCCGPCTVYPLEVLRKQGHEVEGYFFNPNIHPFREFKRRMNALVEFSEKKNFKVSIDRNYGLTEYLRRVVFHENMRCAICYDMRLEAVAERAAAEGFDAFTTTLLYSKYQGHAMIQEKSEALAQKFAVQFLYQDFREGWQQGIDQSIALELYRQPYCGCIYSEQERYDKKMQKSLLTR</sequence>
<dbReference type="UniPathway" id="UPA00392"/>
<evidence type="ECO:0000256" key="4">
    <source>
        <dbReference type="ARBA" id="ARBA00012622"/>
    </source>
</evidence>
<dbReference type="EC" id="1.17.99.6" evidence="4 17"/>
<comment type="catalytic activity">
    <reaction evidence="16 17">
        <text>epoxyqueuosine(34) in tRNA + AH2 = queuosine(34) in tRNA + A + H2O</text>
        <dbReference type="Rhea" id="RHEA:32159"/>
        <dbReference type="Rhea" id="RHEA-COMP:18571"/>
        <dbReference type="Rhea" id="RHEA-COMP:18582"/>
        <dbReference type="ChEBI" id="CHEBI:13193"/>
        <dbReference type="ChEBI" id="CHEBI:15377"/>
        <dbReference type="ChEBI" id="CHEBI:17499"/>
        <dbReference type="ChEBI" id="CHEBI:194431"/>
        <dbReference type="ChEBI" id="CHEBI:194443"/>
        <dbReference type="EC" id="1.17.99.6"/>
    </reaction>
</comment>
<dbReference type="GO" id="GO:0051539">
    <property type="term" value="F:4 iron, 4 sulfur cluster binding"/>
    <property type="evidence" value="ECO:0007669"/>
    <property type="project" value="UniProtKB-UniRule"/>
</dbReference>
<evidence type="ECO:0000313" key="18">
    <source>
        <dbReference type="EMBL" id="RWX51231.1"/>
    </source>
</evidence>
<evidence type="ECO:0000256" key="1">
    <source>
        <dbReference type="ARBA" id="ARBA00002268"/>
    </source>
</evidence>
<gene>
    <name evidence="17" type="primary">queH</name>
    <name evidence="18" type="ORF">VU01_11792</name>
</gene>
<evidence type="ECO:0000256" key="17">
    <source>
        <dbReference type="HAMAP-Rule" id="MF_02089"/>
    </source>
</evidence>
<keyword evidence="7 17" id="KW-0819">tRNA processing</keyword>
<keyword evidence="19" id="KW-1185">Reference proteome</keyword>
<evidence type="ECO:0000256" key="8">
    <source>
        <dbReference type="ARBA" id="ARBA00022723"/>
    </source>
</evidence>
<dbReference type="AlphaFoldDB" id="A0A444JDS9"/>
<dbReference type="GO" id="GO:0046872">
    <property type="term" value="F:metal ion binding"/>
    <property type="evidence" value="ECO:0007669"/>
    <property type="project" value="UniProtKB-KW"/>
</dbReference>
<comment type="similarity">
    <text evidence="3 17">Belongs to the QueH family.</text>
</comment>
<reference evidence="18 19" key="1">
    <citation type="submission" date="2017-01" db="EMBL/GenBank/DDBJ databases">
        <title>The cable genome- insights into the physiology and evolution of filamentous bacteria capable of sulfide oxidation via long distance electron transfer.</title>
        <authorList>
            <person name="Schreiber L."/>
            <person name="Bjerg J.T."/>
            <person name="Boggild A."/>
            <person name="Van De Vossenberg J."/>
            <person name="Meysman F."/>
            <person name="Nielsen L.P."/>
            <person name="Schramm A."/>
            <person name="Kjeldsen K.U."/>
        </authorList>
    </citation>
    <scope>NUCLEOTIDE SEQUENCE [LARGE SCALE GENOMIC DNA]</scope>
    <source>
        <strain evidence="18">A5</strain>
    </source>
</reference>
<evidence type="ECO:0000256" key="16">
    <source>
        <dbReference type="ARBA" id="ARBA00047415"/>
    </source>
</evidence>
<evidence type="ECO:0000256" key="6">
    <source>
        <dbReference type="ARBA" id="ARBA00022485"/>
    </source>
</evidence>
<keyword evidence="8 17" id="KW-0479">Metal-binding</keyword>
<comment type="pathway">
    <text evidence="2 17">tRNA modification; tRNA-queuosine biosynthesis.</text>
</comment>
<evidence type="ECO:0000256" key="7">
    <source>
        <dbReference type="ARBA" id="ARBA00022694"/>
    </source>
</evidence>
<comment type="caution">
    <text evidence="18">The sequence shown here is derived from an EMBL/GenBank/DDBJ whole genome shotgun (WGS) entry which is preliminary data.</text>
</comment>
<dbReference type="Proteomes" id="UP000288892">
    <property type="component" value="Unassembled WGS sequence"/>
</dbReference>
<evidence type="ECO:0000256" key="14">
    <source>
        <dbReference type="ARBA" id="ARBA00023284"/>
    </source>
</evidence>
<organism evidence="18 19">
    <name type="scientific">Candidatus Electrothrix marina</name>
    <dbReference type="NCBI Taxonomy" id="1859130"/>
    <lineage>
        <taxon>Bacteria</taxon>
        <taxon>Pseudomonadati</taxon>
        <taxon>Thermodesulfobacteriota</taxon>
        <taxon>Desulfobulbia</taxon>
        <taxon>Desulfobulbales</taxon>
        <taxon>Desulfobulbaceae</taxon>
        <taxon>Candidatus Electrothrix</taxon>
    </lineage>
</organism>
<dbReference type="EMBL" id="MTKS01000179">
    <property type="protein sequence ID" value="RWX51231.1"/>
    <property type="molecule type" value="Genomic_DNA"/>
</dbReference>
<evidence type="ECO:0000256" key="11">
    <source>
        <dbReference type="ARBA" id="ARBA00023004"/>
    </source>
</evidence>
<evidence type="ECO:0000313" key="19">
    <source>
        <dbReference type="Proteomes" id="UP000288892"/>
    </source>
</evidence>
<keyword evidence="9 17" id="KW-0671">Queuosine biosynthesis</keyword>
<dbReference type="InterPro" id="IPR003828">
    <property type="entry name" value="QueH"/>
</dbReference>
<dbReference type="GO" id="GO:0052693">
    <property type="term" value="F:epoxyqueuosine reductase activity"/>
    <property type="evidence" value="ECO:0007669"/>
    <property type="project" value="UniProtKB-UniRule"/>
</dbReference>
<evidence type="ECO:0000256" key="13">
    <source>
        <dbReference type="ARBA" id="ARBA00023157"/>
    </source>
</evidence>
<dbReference type="GO" id="GO:0008616">
    <property type="term" value="P:tRNA queuosine(34) biosynthetic process"/>
    <property type="evidence" value="ECO:0007669"/>
    <property type="project" value="UniProtKB-UniRule"/>
</dbReference>
<keyword evidence="12 17" id="KW-0411">Iron-sulfur</keyword>
<keyword evidence="6 17" id="KW-0004">4Fe-4S</keyword>
<proteinExistence type="inferred from homology"/>